<evidence type="ECO:0000313" key="7">
    <source>
        <dbReference type="EMBL" id="BBX95692.1"/>
    </source>
</evidence>
<evidence type="ECO:0000256" key="4">
    <source>
        <dbReference type="ARBA" id="ARBA00022692"/>
    </source>
</evidence>
<dbReference type="GO" id="GO:0035556">
    <property type="term" value="P:intracellular signal transduction"/>
    <property type="evidence" value="ECO:0007669"/>
    <property type="project" value="InterPro"/>
</dbReference>
<dbReference type="CDD" id="cd07302">
    <property type="entry name" value="CHD"/>
    <property type="match status" value="1"/>
</dbReference>
<dbReference type="CDD" id="cd06225">
    <property type="entry name" value="HAMP"/>
    <property type="match status" value="1"/>
</dbReference>
<dbReference type="STRING" id="169765.AWC15_17265"/>
<evidence type="ECO:0000313" key="8">
    <source>
        <dbReference type="Proteomes" id="UP000466396"/>
    </source>
</evidence>
<reference evidence="7 8" key="1">
    <citation type="journal article" date="2019" name="Emerg. Microbes Infect.">
        <title>Comprehensive subspecies identification of 175 nontuberculous mycobacteria species based on 7547 genomic profiles.</title>
        <authorList>
            <person name="Matsumoto Y."/>
            <person name="Kinjo T."/>
            <person name="Motooka D."/>
            <person name="Nabeya D."/>
            <person name="Jung N."/>
            <person name="Uechi K."/>
            <person name="Horii T."/>
            <person name="Iida T."/>
            <person name="Fujita J."/>
            <person name="Nakamura S."/>
        </authorList>
    </citation>
    <scope>NUCLEOTIDE SEQUENCE [LARGE SCALE GENOMIC DNA]</scope>
    <source>
        <strain evidence="7 8">JCM 15657</strain>
    </source>
</reference>
<dbReference type="InterPro" id="IPR003660">
    <property type="entry name" value="HAMP_dom"/>
</dbReference>
<comment type="similarity">
    <text evidence="2">Belongs to the adenylyl cyclase class-3 family.</text>
</comment>
<dbReference type="SUPFAM" id="SSF158472">
    <property type="entry name" value="HAMP domain-like"/>
    <property type="match status" value="1"/>
</dbReference>
<dbReference type="SUPFAM" id="SSF55073">
    <property type="entry name" value="Nucleotide cyclase"/>
    <property type="match status" value="1"/>
</dbReference>
<dbReference type="PROSITE" id="PS50125">
    <property type="entry name" value="GUANYLATE_CYCLASE_2"/>
    <property type="match status" value="1"/>
</dbReference>
<dbReference type="EMBL" id="AP022581">
    <property type="protein sequence ID" value="BBX95692.1"/>
    <property type="molecule type" value="Genomic_DNA"/>
</dbReference>
<keyword evidence="8" id="KW-1185">Reference proteome</keyword>
<evidence type="ECO:0000256" key="1">
    <source>
        <dbReference type="ARBA" id="ARBA00004651"/>
    </source>
</evidence>
<keyword evidence="6" id="KW-0472">Membrane</keyword>
<keyword evidence="3" id="KW-1003">Cell membrane</keyword>
<evidence type="ECO:0000256" key="5">
    <source>
        <dbReference type="ARBA" id="ARBA00022989"/>
    </source>
</evidence>
<dbReference type="Proteomes" id="UP000466396">
    <property type="component" value="Chromosome"/>
</dbReference>
<evidence type="ECO:0000256" key="3">
    <source>
        <dbReference type="ARBA" id="ARBA00022475"/>
    </source>
</evidence>
<dbReference type="RefSeq" id="WP_085158648.1">
    <property type="nucleotide sequence ID" value="NZ_AP022581.1"/>
</dbReference>
<dbReference type="Pfam" id="PF00672">
    <property type="entry name" value="HAMP"/>
    <property type="match status" value="1"/>
</dbReference>
<dbReference type="Pfam" id="PF00211">
    <property type="entry name" value="Guanylate_cyc"/>
    <property type="match status" value="1"/>
</dbReference>
<evidence type="ECO:0000256" key="6">
    <source>
        <dbReference type="ARBA" id="ARBA00023136"/>
    </source>
</evidence>
<dbReference type="PANTHER" id="PTHR43081">
    <property type="entry name" value="ADENYLATE CYCLASE, TERMINAL-DIFFERENTIATION SPECIFIC-RELATED"/>
    <property type="match status" value="1"/>
</dbReference>
<evidence type="ECO:0000256" key="2">
    <source>
        <dbReference type="ARBA" id="ARBA00005381"/>
    </source>
</evidence>
<accession>A0A1X1YH01</accession>
<sequence length="541" mass="58676">MSAKKTTAQRLGRALEAVTRVSGRLPETPAYGSWLLGRVSESQRRRRIRVQVILTVLVTIVNLVGIGVATLLVTVAIPVPSVFTDAPWWVTFAAIPAYVAVAFVLGGSWITRRTVAALRWAIEDRTPTPADERNTFGAPWRLAMVDLILWGVGTALSTTLYGLANTMFIPRFLFAVGFSGVLVATGSYLLTEFALRPFAAQALEAGRPPRRLAAGIMGRTMMVWLLGSGVPVLGIALMAIFEMLLRNLTYWQLAVGVLILSMATLVFGCILMWILAWLTATPVRVVRAALERVEGGDLRGDLVVFDGTELGELQRGFNTMVGGLRERERVRDLFGRHVGREVAAAAERERPKLGGEERHVAVVFVDIVGSTQLVTSRPPAAVVHVLNQFFTIVVEEVDRHHGLVNKFEGDASLAIFGAPNRLACPEDEALAAARAIADRLADEMPGCQAGIGVAAGQVVAGNVGAKERFEYTVIGEPVNEAARLCELAKSRRGRLLASAQTVAGARESERARWSLGRHVKLRGHGQPTRLASPIEPARPRR</sequence>
<proteinExistence type="inferred from homology"/>
<dbReference type="KEGG" id="mlj:MLAC_09860"/>
<dbReference type="GO" id="GO:0005886">
    <property type="term" value="C:plasma membrane"/>
    <property type="evidence" value="ECO:0007669"/>
    <property type="project" value="UniProtKB-SubCell"/>
</dbReference>
<protein>
    <submittedName>
        <fullName evidence="7">Uncharacterized protein</fullName>
    </submittedName>
</protein>
<dbReference type="OrthoDB" id="368920at2"/>
<keyword evidence="5" id="KW-1133">Transmembrane helix</keyword>
<dbReference type="GO" id="GO:0004016">
    <property type="term" value="F:adenylate cyclase activity"/>
    <property type="evidence" value="ECO:0007669"/>
    <property type="project" value="UniProtKB-ARBA"/>
</dbReference>
<name>A0A1X1YH01_9MYCO</name>
<dbReference type="InterPro" id="IPR029787">
    <property type="entry name" value="Nucleotide_cyclase"/>
</dbReference>
<dbReference type="GO" id="GO:0006171">
    <property type="term" value="P:cAMP biosynthetic process"/>
    <property type="evidence" value="ECO:0007669"/>
    <property type="project" value="TreeGrafter"/>
</dbReference>
<dbReference type="SMART" id="SM00044">
    <property type="entry name" value="CYCc"/>
    <property type="match status" value="1"/>
</dbReference>
<dbReference type="InterPro" id="IPR050697">
    <property type="entry name" value="Adenylyl/Guanylyl_Cyclase_3/4"/>
</dbReference>
<gene>
    <name evidence="7" type="ORF">MLAC_09860</name>
</gene>
<dbReference type="FunFam" id="3.30.70.1230:FF:000016">
    <property type="entry name" value="Adenylate/guanylate cyclase domain-containing protein"/>
    <property type="match status" value="1"/>
</dbReference>
<comment type="subcellular location">
    <subcellularLocation>
        <location evidence="1">Cell membrane</location>
        <topology evidence="1">Multi-pass membrane protein</topology>
    </subcellularLocation>
</comment>
<dbReference type="Gene3D" id="6.10.340.10">
    <property type="match status" value="1"/>
</dbReference>
<dbReference type="Gene3D" id="3.30.70.1230">
    <property type="entry name" value="Nucleotide cyclase"/>
    <property type="match status" value="1"/>
</dbReference>
<dbReference type="InterPro" id="IPR001054">
    <property type="entry name" value="A/G_cyclase"/>
</dbReference>
<keyword evidence="4" id="KW-0812">Transmembrane</keyword>
<dbReference type="PANTHER" id="PTHR43081:SF17">
    <property type="entry name" value="BLL5647 PROTEIN"/>
    <property type="match status" value="1"/>
</dbReference>
<dbReference type="SMART" id="SM00304">
    <property type="entry name" value="HAMP"/>
    <property type="match status" value="1"/>
</dbReference>
<dbReference type="PROSITE" id="PS50885">
    <property type="entry name" value="HAMP"/>
    <property type="match status" value="1"/>
</dbReference>
<organism evidence="7 8">
    <name type="scientific">Mycobacterium lacus</name>
    <dbReference type="NCBI Taxonomy" id="169765"/>
    <lineage>
        <taxon>Bacteria</taxon>
        <taxon>Bacillati</taxon>
        <taxon>Actinomycetota</taxon>
        <taxon>Actinomycetes</taxon>
        <taxon>Mycobacteriales</taxon>
        <taxon>Mycobacteriaceae</taxon>
        <taxon>Mycobacterium</taxon>
    </lineage>
</organism>
<dbReference type="AlphaFoldDB" id="A0A1X1YH01"/>